<reference evidence="6 7" key="1">
    <citation type="submission" date="2017-07" db="EMBL/GenBank/DDBJ databases">
        <title>Isolation and whole genome analysis of endospore-forming bacteria from heroin.</title>
        <authorList>
            <person name="Kalinowski J."/>
            <person name="Ahrens B."/>
            <person name="Al-Dilaimi A."/>
            <person name="Winkler A."/>
            <person name="Wibberg D."/>
            <person name="Schleenbecker U."/>
            <person name="Ruckert C."/>
            <person name="Wolfel R."/>
            <person name="Grass G."/>
        </authorList>
    </citation>
    <scope>NUCLEOTIDE SEQUENCE [LARGE SCALE GENOMIC DNA]</scope>
    <source>
        <strain evidence="6 7">7509</strain>
    </source>
</reference>
<evidence type="ECO:0000256" key="4">
    <source>
        <dbReference type="ARBA" id="ARBA00023002"/>
    </source>
</evidence>
<evidence type="ECO:0000256" key="2">
    <source>
        <dbReference type="ARBA" id="ARBA00022630"/>
    </source>
</evidence>
<dbReference type="GO" id="GO:0005829">
    <property type="term" value="C:cytosol"/>
    <property type="evidence" value="ECO:0007669"/>
    <property type="project" value="TreeGrafter"/>
</dbReference>
<dbReference type="SUPFAM" id="SSF51905">
    <property type="entry name" value="FAD/NAD(P)-binding domain"/>
    <property type="match status" value="1"/>
</dbReference>
<keyword evidence="2" id="KW-0285">Flavoprotein</keyword>
<name>A0A268HB21_9BACI</name>
<dbReference type="GO" id="GO:0050660">
    <property type="term" value="F:flavin adenine dinucleotide binding"/>
    <property type="evidence" value="ECO:0007669"/>
    <property type="project" value="InterPro"/>
</dbReference>
<dbReference type="Pfam" id="PF01266">
    <property type="entry name" value="DAO"/>
    <property type="match status" value="1"/>
</dbReference>
<evidence type="ECO:0000313" key="7">
    <source>
        <dbReference type="Proteomes" id="UP000216475"/>
    </source>
</evidence>
<dbReference type="InterPro" id="IPR036188">
    <property type="entry name" value="FAD/NAD-bd_sf"/>
</dbReference>
<comment type="caution">
    <text evidence="6">The sequence shown here is derived from an EMBL/GenBank/DDBJ whole genome shotgun (WGS) entry which is preliminary data.</text>
</comment>
<keyword evidence="4" id="KW-0560">Oxidoreductase</keyword>
<feature type="domain" description="FAD dependent oxidoreductase" evidence="5">
    <location>
        <begin position="4"/>
        <end position="354"/>
    </location>
</feature>
<sequence length="373" mass="41486">MLYDIIILGSGSMGMSAGYQLAKQGQKVLMVDSYHPPHIHGSHHGETRIIRHAYGEGEAYVPFALRSRELWKDLEQELGKDIFFETGVLNCGPESSPFIQNVLKSRERYDLHVEELSSDLMKKRWSGLTIPADYIGAYEKNAGYLRTYPILAGYAELAASYGAVLAGGQRVEEVQIKEGSIKVKTKNEIHRGKKLIVTAGAWGGDVLSQLGLQLPITVTRKTFAWLHTDAPFQEDKFPCFSFDTAMGTYYGFPDISGTGLKIGRHDTGLAIHPDQKGPDFHDGDAEELLGFLSRFMGGGSFQLREGKTCMYSITPDEDFIIDYHPDYPEVMFALGFSGHGFKFASAVGEVLSEMAMEKELTVDMGPFRLNRFI</sequence>
<dbReference type="RefSeq" id="WP_095271575.1">
    <property type="nucleotide sequence ID" value="NZ_NPBH01000059.1"/>
</dbReference>
<protein>
    <submittedName>
        <fullName evidence="6">N-methyltryptophan oxidase</fullName>
    </submittedName>
</protein>
<accession>A0A268HB21</accession>
<dbReference type="EMBL" id="NPBH01000059">
    <property type="protein sequence ID" value="PAE07054.1"/>
    <property type="molecule type" value="Genomic_DNA"/>
</dbReference>
<proteinExistence type="predicted"/>
<keyword evidence="3" id="KW-0274">FAD</keyword>
<dbReference type="AlphaFoldDB" id="A0A268HB21"/>
<dbReference type="InterPro" id="IPR045170">
    <property type="entry name" value="MTOX"/>
</dbReference>
<dbReference type="Proteomes" id="UP000216475">
    <property type="component" value="Unassembled WGS sequence"/>
</dbReference>
<evidence type="ECO:0000256" key="3">
    <source>
        <dbReference type="ARBA" id="ARBA00022827"/>
    </source>
</evidence>
<dbReference type="InterPro" id="IPR006076">
    <property type="entry name" value="FAD-dep_OxRdtase"/>
</dbReference>
<evidence type="ECO:0000259" key="5">
    <source>
        <dbReference type="Pfam" id="PF01266"/>
    </source>
</evidence>
<dbReference type="PANTHER" id="PTHR10961">
    <property type="entry name" value="PEROXISOMAL SARCOSINE OXIDASE"/>
    <property type="match status" value="1"/>
</dbReference>
<evidence type="ECO:0000313" key="6">
    <source>
        <dbReference type="EMBL" id="PAE07054.1"/>
    </source>
</evidence>
<dbReference type="Gene3D" id="3.50.50.60">
    <property type="entry name" value="FAD/NAD(P)-binding domain"/>
    <property type="match status" value="1"/>
</dbReference>
<gene>
    <name evidence="6" type="ORF">CHI12_13300</name>
</gene>
<organism evidence="6 7">
    <name type="scientific">Terribacillus saccharophilus</name>
    <dbReference type="NCBI Taxonomy" id="361277"/>
    <lineage>
        <taxon>Bacteria</taxon>
        <taxon>Bacillati</taxon>
        <taxon>Bacillota</taxon>
        <taxon>Bacilli</taxon>
        <taxon>Bacillales</taxon>
        <taxon>Bacillaceae</taxon>
        <taxon>Terribacillus</taxon>
    </lineage>
</organism>
<dbReference type="PANTHER" id="PTHR10961:SF7">
    <property type="entry name" value="FAD DEPENDENT OXIDOREDUCTASE DOMAIN-CONTAINING PROTEIN"/>
    <property type="match status" value="1"/>
</dbReference>
<dbReference type="SUPFAM" id="SSF54373">
    <property type="entry name" value="FAD-linked reductases, C-terminal domain"/>
    <property type="match status" value="1"/>
</dbReference>
<dbReference type="NCBIfam" id="NF008425">
    <property type="entry name" value="PRK11259.1"/>
    <property type="match status" value="1"/>
</dbReference>
<evidence type="ECO:0000256" key="1">
    <source>
        <dbReference type="ARBA" id="ARBA00001974"/>
    </source>
</evidence>
<comment type="cofactor">
    <cofactor evidence="1">
        <name>FAD</name>
        <dbReference type="ChEBI" id="CHEBI:57692"/>
    </cofactor>
</comment>
<dbReference type="Gene3D" id="3.30.9.10">
    <property type="entry name" value="D-Amino Acid Oxidase, subunit A, domain 2"/>
    <property type="match status" value="1"/>
</dbReference>
<dbReference type="GO" id="GO:0008115">
    <property type="term" value="F:sarcosine oxidase activity"/>
    <property type="evidence" value="ECO:0007669"/>
    <property type="project" value="TreeGrafter"/>
</dbReference>